<reference evidence="3" key="1">
    <citation type="submission" date="2025-08" db="UniProtKB">
        <authorList>
            <consortium name="RefSeq"/>
        </authorList>
    </citation>
    <scope>IDENTIFICATION</scope>
    <source>
        <tissue evidence="3">Muscle</tissue>
    </source>
</reference>
<feature type="compositionally biased region" description="Low complexity" evidence="1">
    <location>
        <begin position="16"/>
        <end position="25"/>
    </location>
</feature>
<sequence length="148" mass="15350">MAAHPSLSSPFPPPSTLSSPYTSSSPFPPLSSPSPSFPPPLSSPMAPPPPLSAPPPMGPPLSNYSMSAGYDITRGHAGRTPQTPLMPTFSSPNAMPGMGPNPMVQQPLMMGGVDGSPITFPEEQEDPRAPSQANAGGGFWGFFRVRPP</sequence>
<proteinExistence type="predicted"/>
<dbReference type="KEGG" id="ncc:104959390"/>
<feature type="compositionally biased region" description="Low complexity" evidence="1">
    <location>
        <begin position="92"/>
        <end position="103"/>
    </location>
</feature>
<evidence type="ECO:0000313" key="3">
    <source>
        <dbReference type="RefSeq" id="XP_010785578.1"/>
    </source>
</evidence>
<dbReference type="OrthoDB" id="4968544at2759"/>
<dbReference type="PANTHER" id="PTHR23276">
    <property type="entry name" value="PROTEIN PRRC1"/>
    <property type="match status" value="1"/>
</dbReference>
<dbReference type="AlphaFoldDB" id="A0A6I9PF96"/>
<protein>
    <submittedName>
        <fullName evidence="3">Protein PRRC1</fullName>
    </submittedName>
</protein>
<keyword evidence="2" id="KW-1185">Reference proteome</keyword>
<accession>A0A6I9PF96</accession>
<dbReference type="GO" id="GO:0034237">
    <property type="term" value="F:protein kinase A regulatory subunit binding"/>
    <property type="evidence" value="ECO:0007669"/>
    <property type="project" value="TreeGrafter"/>
</dbReference>
<dbReference type="GeneID" id="104959390"/>
<dbReference type="Proteomes" id="UP000504611">
    <property type="component" value="Unplaced"/>
</dbReference>
<feature type="compositionally biased region" description="Pro residues" evidence="1">
    <location>
        <begin position="26"/>
        <end position="59"/>
    </location>
</feature>
<organism evidence="2 3">
    <name type="scientific">Notothenia coriiceps</name>
    <name type="common">black rockcod</name>
    <dbReference type="NCBI Taxonomy" id="8208"/>
    <lineage>
        <taxon>Eukaryota</taxon>
        <taxon>Metazoa</taxon>
        <taxon>Chordata</taxon>
        <taxon>Craniata</taxon>
        <taxon>Vertebrata</taxon>
        <taxon>Euteleostomi</taxon>
        <taxon>Actinopterygii</taxon>
        <taxon>Neopterygii</taxon>
        <taxon>Teleostei</taxon>
        <taxon>Neoteleostei</taxon>
        <taxon>Acanthomorphata</taxon>
        <taxon>Eupercaria</taxon>
        <taxon>Perciformes</taxon>
        <taxon>Notothenioidei</taxon>
        <taxon>Nototheniidae</taxon>
        <taxon>Notothenia</taxon>
    </lineage>
</organism>
<feature type="region of interest" description="Disordered" evidence="1">
    <location>
        <begin position="1"/>
        <end position="148"/>
    </location>
</feature>
<dbReference type="RefSeq" id="XP_010785578.1">
    <property type="nucleotide sequence ID" value="XM_010787276.1"/>
</dbReference>
<feature type="compositionally biased region" description="Polar residues" evidence="1">
    <location>
        <begin position="80"/>
        <end position="91"/>
    </location>
</feature>
<dbReference type="CTD" id="133619"/>
<evidence type="ECO:0000256" key="1">
    <source>
        <dbReference type="SAM" id="MobiDB-lite"/>
    </source>
</evidence>
<dbReference type="InterPro" id="IPR026534">
    <property type="entry name" value="PRRC1"/>
</dbReference>
<gene>
    <name evidence="3" type="primary">prrc1</name>
</gene>
<evidence type="ECO:0000313" key="2">
    <source>
        <dbReference type="Proteomes" id="UP000504611"/>
    </source>
</evidence>
<dbReference type="GO" id="GO:0005737">
    <property type="term" value="C:cytoplasm"/>
    <property type="evidence" value="ECO:0007669"/>
    <property type="project" value="TreeGrafter"/>
</dbReference>
<name>A0A6I9PF96_9TELE</name>
<dbReference type="PANTHER" id="PTHR23276:SF2">
    <property type="entry name" value="PROTEIN PRRC1"/>
    <property type="match status" value="1"/>
</dbReference>